<feature type="region of interest" description="Disordered" evidence="1">
    <location>
        <begin position="224"/>
        <end position="249"/>
    </location>
</feature>
<reference evidence="3" key="1">
    <citation type="journal article" date="2021" name="BMC Genomics">
        <title>Chromosome-level genome assembly and manually-curated proteome of model necrotroph Parastagonospora nodorum Sn15 reveals a genome-wide trove of candidate effector homologs, and redundancy of virulence-related functions within an accessory chromosome.</title>
        <authorList>
            <person name="Bertazzoni S."/>
            <person name="Jones D.A.B."/>
            <person name="Phan H.T."/>
            <person name="Tan K.-C."/>
            <person name="Hane J.K."/>
        </authorList>
    </citation>
    <scope>NUCLEOTIDE SEQUENCE [LARGE SCALE GENOMIC DNA]</scope>
    <source>
        <strain evidence="3">SN15 / ATCC MYA-4574 / FGSC 10173)</strain>
    </source>
</reference>
<sequence>MSRPLTNADRAHVWAYMDELQNAMAAITEFDPDKVTAARDAVAKAHPISKDLWQAYSAEQEAEMVEPLKELSNSTFLKSDAPWGLAVYRVSYNDDAAWDRMLSVLRQNIESSLAMQRQAQPDLCSRHSLVVMDDASKFQGAGPEKIREHFNSWAVDELQHEWRADREPATKDEIITGTSAGSANYHLSYAGPRYNFCFLVDDICLESLEKMALPVVKLVSRDWAPESEQDEAEEDEEEEKLDWEGGETNGEFEDVGWMYVDACDYIHVQNQLLEDDFWSELYVRPPLMRFVSDFNEAPGFWRRRASSA</sequence>
<dbReference type="Proteomes" id="UP000663193">
    <property type="component" value="Chromosome 19"/>
</dbReference>
<keyword evidence="3" id="KW-1185">Reference proteome</keyword>
<evidence type="ECO:0000313" key="2">
    <source>
        <dbReference type="EMBL" id="QRD05569.1"/>
    </source>
</evidence>
<feature type="compositionally biased region" description="Acidic residues" evidence="1">
    <location>
        <begin position="225"/>
        <end position="249"/>
    </location>
</feature>
<dbReference type="EMBL" id="CP069041">
    <property type="protein sequence ID" value="QRD05569.1"/>
    <property type="molecule type" value="Genomic_DNA"/>
</dbReference>
<name>A0A7U2I975_PHANO</name>
<dbReference type="OrthoDB" id="4424523at2759"/>
<evidence type="ECO:0000313" key="3">
    <source>
        <dbReference type="Proteomes" id="UP000663193"/>
    </source>
</evidence>
<organism evidence="2 3">
    <name type="scientific">Phaeosphaeria nodorum (strain SN15 / ATCC MYA-4574 / FGSC 10173)</name>
    <name type="common">Glume blotch fungus</name>
    <name type="synonym">Parastagonospora nodorum</name>
    <dbReference type="NCBI Taxonomy" id="321614"/>
    <lineage>
        <taxon>Eukaryota</taxon>
        <taxon>Fungi</taxon>
        <taxon>Dikarya</taxon>
        <taxon>Ascomycota</taxon>
        <taxon>Pezizomycotina</taxon>
        <taxon>Dothideomycetes</taxon>
        <taxon>Pleosporomycetidae</taxon>
        <taxon>Pleosporales</taxon>
        <taxon>Pleosporineae</taxon>
        <taxon>Phaeosphaeriaceae</taxon>
        <taxon>Parastagonospora</taxon>
    </lineage>
</organism>
<dbReference type="VEuPathDB" id="FungiDB:JI435_058530"/>
<accession>A0A7U2I975</accession>
<dbReference type="AlphaFoldDB" id="A0A7U2I975"/>
<evidence type="ECO:0000256" key="1">
    <source>
        <dbReference type="SAM" id="MobiDB-lite"/>
    </source>
</evidence>
<gene>
    <name evidence="2" type="ORF">JI435_058530</name>
</gene>
<proteinExistence type="predicted"/>
<protein>
    <submittedName>
        <fullName evidence="2">Uncharacterized protein</fullName>
    </submittedName>
</protein>